<keyword evidence="3" id="KW-0804">Transcription</keyword>
<dbReference type="PRINTS" id="PR00778">
    <property type="entry name" value="HTHARSR"/>
</dbReference>
<dbReference type="AlphaFoldDB" id="A0A2T2X4L3"/>
<gene>
    <name evidence="5" type="ORF">C7B43_08640</name>
</gene>
<dbReference type="Proteomes" id="UP000242699">
    <property type="component" value="Unassembled WGS sequence"/>
</dbReference>
<evidence type="ECO:0000259" key="4">
    <source>
        <dbReference type="PROSITE" id="PS50987"/>
    </source>
</evidence>
<dbReference type="SMART" id="SM00418">
    <property type="entry name" value="HTH_ARSR"/>
    <property type="match status" value="1"/>
</dbReference>
<evidence type="ECO:0000256" key="2">
    <source>
        <dbReference type="ARBA" id="ARBA00023125"/>
    </source>
</evidence>
<dbReference type="InterPro" id="IPR036390">
    <property type="entry name" value="WH_DNA-bd_sf"/>
</dbReference>
<dbReference type="PROSITE" id="PS50987">
    <property type="entry name" value="HTH_ARSR_2"/>
    <property type="match status" value="1"/>
</dbReference>
<protein>
    <recommendedName>
        <fullName evidence="4">HTH arsR-type domain-containing protein</fullName>
    </recommendedName>
</protein>
<dbReference type="Gene3D" id="1.10.10.10">
    <property type="entry name" value="Winged helix-like DNA-binding domain superfamily/Winged helix DNA-binding domain"/>
    <property type="match status" value="1"/>
</dbReference>
<dbReference type="Pfam" id="PF19361">
    <property type="entry name" value="DUF5937"/>
    <property type="match status" value="1"/>
</dbReference>
<dbReference type="InterPro" id="IPR045981">
    <property type="entry name" value="DUF5937"/>
</dbReference>
<dbReference type="CDD" id="cd00090">
    <property type="entry name" value="HTH_ARSR"/>
    <property type="match status" value="1"/>
</dbReference>
<feature type="domain" description="HTH arsR-type" evidence="4">
    <location>
        <begin position="277"/>
        <end position="371"/>
    </location>
</feature>
<keyword evidence="1" id="KW-0805">Transcription regulation</keyword>
<organism evidence="5 6">
    <name type="scientific">Sulfobacillus benefaciens</name>
    <dbReference type="NCBI Taxonomy" id="453960"/>
    <lineage>
        <taxon>Bacteria</taxon>
        <taxon>Bacillati</taxon>
        <taxon>Bacillota</taxon>
        <taxon>Clostridia</taxon>
        <taxon>Eubacteriales</taxon>
        <taxon>Clostridiales Family XVII. Incertae Sedis</taxon>
        <taxon>Sulfobacillus</taxon>
    </lineage>
</organism>
<dbReference type="EMBL" id="PXYT01000016">
    <property type="protein sequence ID" value="PSR29396.1"/>
    <property type="molecule type" value="Genomic_DNA"/>
</dbReference>
<dbReference type="InterPro" id="IPR051081">
    <property type="entry name" value="HTH_MetalResp_TranReg"/>
</dbReference>
<accession>A0A2T2X4L3</accession>
<dbReference type="PANTHER" id="PTHR33154:SF33">
    <property type="entry name" value="TRANSCRIPTIONAL REPRESSOR SDPR"/>
    <property type="match status" value="1"/>
</dbReference>
<dbReference type="InterPro" id="IPR001845">
    <property type="entry name" value="HTH_ArsR_DNA-bd_dom"/>
</dbReference>
<dbReference type="PANTHER" id="PTHR33154">
    <property type="entry name" value="TRANSCRIPTIONAL REGULATOR, ARSR FAMILY"/>
    <property type="match status" value="1"/>
</dbReference>
<evidence type="ECO:0000313" key="6">
    <source>
        <dbReference type="Proteomes" id="UP000242699"/>
    </source>
</evidence>
<evidence type="ECO:0000256" key="3">
    <source>
        <dbReference type="ARBA" id="ARBA00023163"/>
    </source>
</evidence>
<dbReference type="InterPro" id="IPR036388">
    <property type="entry name" value="WH-like_DNA-bd_sf"/>
</dbReference>
<name>A0A2T2X4L3_9FIRM</name>
<proteinExistence type="predicted"/>
<keyword evidence="2" id="KW-0238">DNA-binding</keyword>
<dbReference type="Pfam" id="PF01022">
    <property type="entry name" value="HTH_5"/>
    <property type="match status" value="1"/>
</dbReference>
<comment type="caution">
    <text evidence="5">The sequence shown here is derived from an EMBL/GenBank/DDBJ whole genome shotgun (WGS) entry which is preliminary data.</text>
</comment>
<sequence length="384" mass="44893">MPGKHRGRLNVVIHFTAKSNAKLLERPSKHFVLSPMREISWALHVLSRPTDHGIFLRWILDVRQKMGSSGTENLDEMAPFFQGWVQAMIPLPKAGKPAPRFDEEWERYMGLNAVELGAVYERIRHRWTEEFDKRMARNSEWERVTPLTKPCWWDQWDRQLESLRDRLGFFMQHFWTRQFQAVWKESVPYLEHDINSRMTDEPDPRVWWQEISPRFRLSSELFSVDVHVPWKSKFFLKPTTDFQLFPSVFCWPHVWVDGDESEIGVTYQSLAVRRWAMPVPASVCLERTLEALSEPTRLLIVRHLIGSMSTTSAISHALRLSASTVSRHLTLLHSVGLVERIVHGHYVLYRANPAALERVALDLQSFRREEVPSFLGWNEESAGG</sequence>
<reference evidence="5 6" key="1">
    <citation type="journal article" date="2014" name="BMC Genomics">
        <title>Comparison of environmental and isolate Sulfobacillus genomes reveals diverse carbon, sulfur, nitrogen, and hydrogen metabolisms.</title>
        <authorList>
            <person name="Justice N.B."/>
            <person name="Norman A."/>
            <person name="Brown C.T."/>
            <person name="Singh A."/>
            <person name="Thomas B.C."/>
            <person name="Banfield J.F."/>
        </authorList>
    </citation>
    <scope>NUCLEOTIDE SEQUENCE [LARGE SCALE GENOMIC DNA]</scope>
    <source>
        <strain evidence="5">AMDSBA1</strain>
    </source>
</reference>
<dbReference type="SUPFAM" id="SSF46785">
    <property type="entry name" value="Winged helix' DNA-binding domain"/>
    <property type="match status" value="1"/>
</dbReference>
<dbReference type="GO" id="GO:0003700">
    <property type="term" value="F:DNA-binding transcription factor activity"/>
    <property type="evidence" value="ECO:0007669"/>
    <property type="project" value="InterPro"/>
</dbReference>
<dbReference type="InterPro" id="IPR011991">
    <property type="entry name" value="ArsR-like_HTH"/>
</dbReference>
<dbReference type="GO" id="GO:0003677">
    <property type="term" value="F:DNA binding"/>
    <property type="evidence" value="ECO:0007669"/>
    <property type="project" value="UniProtKB-KW"/>
</dbReference>
<evidence type="ECO:0000256" key="1">
    <source>
        <dbReference type="ARBA" id="ARBA00023015"/>
    </source>
</evidence>
<evidence type="ECO:0000313" key="5">
    <source>
        <dbReference type="EMBL" id="PSR29396.1"/>
    </source>
</evidence>